<evidence type="ECO:0000313" key="1">
    <source>
        <dbReference type="EMBL" id="EFV98622.1"/>
    </source>
</evidence>
<gene>
    <name evidence="1" type="ORF">HMPREF9421_1834</name>
</gene>
<organism evidence="1 2">
    <name type="scientific">Streptococcus australis ATCC 700641</name>
    <dbReference type="NCBI Taxonomy" id="888833"/>
    <lineage>
        <taxon>Bacteria</taxon>
        <taxon>Bacillati</taxon>
        <taxon>Bacillota</taxon>
        <taxon>Bacilli</taxon>
        <taxon>Lactobacillales</taxon>
        <taxon>Streptococcaceae</taxon>
        <taxon>Streptococcus</taxon>
    </lineage>
</organism>
<accession>E7SCP8</accession>
<dbReference type="HOGENOM" id="CLU_2234122_0_0_9"/>
<dbReference type="Proteomes" id="UP000002814">
    <property type="component" value="Unassembled WGS sequence"/>
</dbReference>
<protein>
    <submittedName>
        <fullName evidence="1">Uncharacterized protein</fullName>
    </submittedName>
</protein>
<sequence length="108" mass="12537">MKMKKTYFVYRDSEALERQSDGAEFCKIPEFCDDQIYFYCDEYMLFWTSIDDVGEIDKARDFKLKGQIVPATLEEISKEGLISSIHSVKQYAIENGKVVGITYIHLDS</sequence>
<keyword evidence="2" id="KW-1185">Reference proteome</keyword>
<dbReference type="EMBL" id="AEQR01000021">
    <property type="protein sequence ID" value="EFV98622.1"/>
    <property type="molecule type" value="Genomic_DNA"/>
</dbReference>
<reference evidence="1 2" key="1">
    <citation type="submission" date="2010-12" db="EMBL/GenBank/DDBJ databases">
        <authorList>
            <person name="Muzny D."/>
            <person name="Qin X."/>
            <person name="Deng J."/>
            <person name="Jiang H."/>
            <person name="Liu Y."/>
            <person name="Qu J."/>
            <person name="Song X.-Z."/>
            <person name="Zhang L."/>
            <person name="Thornton R."/>
            <person name="Coyle M."/>
            <person name="Francisco L."/>
            <person name="Jackson L."/>
            <person name="Javaid M."/>
            <person name="Korchina V."/>
            <person name="Kovar C."/>
            <person name="Mata R."/>
            <person name="Mathew T."/>
            <person name="Ngo R."/>
            <person name="Nguyen L."/>
            <person name="Nguyen N."/>
            <person name="Okwuonu G."/>
            <person name="Ongeri F."/>
            <person name="Pham C."/>
            <person name="Simmons D."/>
            <person name="Wilczek-Boney K."/>
            <person name="Hale W."/>
            <person name="Jakkamsetti A."/>
            <person name="Pham P."/>
            <person name="Ruth R."/>
            <person name="San Lucas F."/>
            <person name="Warren J."/>
            <person name="Zhang J."/>
            <person name="Zhao Z."/>
            <person name="Zhou C."/>
            <person name="Zhu D."/>
            <person name="Lee S."/>
            <person name="Bess C."/>
            <person name="Blankenburg K."/>
            <person name="Forbes L."/>
            <person name="Fu Q."/>
            <person name="Gubbala S."/>
            <person name="Hirani K."/>
            <person name="Jayaseelan J.C."/>
            <person name="Lara F."/>
            <person name="Munidasa M."/>
            <person name="Palculict T."/>
            <person name="Patil S."/>
            <person name="Pu L.-L."/>
            <person name="Saada N."/>
            <person name="Tang L."/>
            <person name="Weissenberger G."/>
            <person name="Zhu Y."/>
            <person name="Hemphill L."/>
            <person name="Shang Y."/>
            <person name="Youmans B."/>
            <person name="Ayvaz T."/>
            <person name="Ross M."/>
            <person name="Santibanez J."/>
            <person name="Aqrawi P."/>
            <person name="Gross S."/>
            <person name="Joshi V."/>
            <person name="Fowler G."/>
            <person name="Nazareth L."/>
            <person name="Reid J."/>
            <person name="Worley K."/>
            <person name="Petrosino J."/>
            <person name="Highlander S."/>
            <person name="Gibbs R."/>
        </authorList>
    </citation>
    <scope>NUCLEOTIDE SEQUENCE [LARGE SCALE GENOMIC DNA]</scope>
    <source>
        <strain evidence="1 2">ATCC 700641</strain>
    </source>
</reference>
<proteinExistence type="predicted"/>
<name>E7SCP8_9STRE</name>
<evidence type="ECO:0000313" key="2">
    <source>
        <dbReference type="Proteomes" id="UP000002814"/>
    </source>
</evidence>
<comment type="caution">
    <text evidence="1">The sequence shown here is derived from an EMBL/GenBank/DDBJ whole genome shotgun (WGS) entry which is preliminary data.</text>
</comment>
<dbReference type="AlphaFoldDB" id="E7SCP8"/>